<evidence type="ECO:0000313" key="2">
    <source>
        <dbReference type="Proteomes" id="UP000221254"/>
    </source>
</evidence>
<organism evidence="1 2">
    <name type="scientific">Salmonella phage St162</name>
    <dbReference type="NCBI Taxonomy" id="2024312"/>
    <lineage>
        <taxon>Viruses</taxon>
        <taxon>Duplodnaviria</taxon>
        <taxon>Heunggongvirae</taxon>
        <taxon>Uroviricota</taxon>
        <taxon>Caudoviricetes</taxon>
        <taxon>Sarkviridae</taxon>
        <taxon>Guernseyvirinae</taxon>
        <taxon>Cornellvirus</taxon>
        <taxon>Cornellvirus St162</taxon>
    </lineage>
</organism>
<dbReference type="Proteomes" id="UP000221254">
    <property type="component" value="Segment"/>
</dbReference>
<proteinExistence type="predicted"/>
<evidence type="ECO:0008006" key="3">
    <source>
        <dbReference type="Google" id="ProtNLM"/>
    </source>
</evidence>
<name>A0A291AXD1_9CAUD</name>
<protein>
    <recommendedName>
        <fullName evidence="3">Neck protein</fullName>
    </recommendedName>
</protein>
<keyword evidence="2" id="KW-1185">Reference proteome</keyword>
<dbReference type="EMBL" id="MF158037">
    <property type="protein sequence ID" value="ATE85633.1"/>
    <property type="molecule type" value="Genomic_DNA"/>
</dbReference>
<gene>
    <name evidence="1" type="ORF">St162_gp48</name>
</gene>
<accession>A0A291AXD1</accession>
<reference evidence="1 2" key="1">
    <citation type="submission" date="2017-05" db="EMBL/GenBank/DDBJ databases">
        <title>The isolation and characterization of 16 novel Shigella-infecting phages from the environment.</title>
        <authorList>
            <person name="Doore S.M."/>
            <person name="Schrad J.R."/>
            <person name="Dover J.A."/>
            <person name="Parent K.N."/>
        </authorList>
    </citation>
    <scope>NUCLEOTIDE SEQUENCE [LARGE SCALE GENOMIC DNA]</scope>
</reference>
<evidence type="ECO:0000313" key="1">
    <source>
        <dbReference type="EMBL" id="ATE85633.1"/>
    </source>
</evidence>
<sequence>MMAKTKSEMFALIGANLPDNTSGAITPEKLREVTTQLADSMLYAAAGVKEVEVLRASSTVAQAPTAVDTALQLTFGGAQGTASNPVTINAAGLVTFNKDGSYAVRIKLQQGRTGSTGTSILLSRILLNGAQYGSPAAVKMENPNVIAVTESRVVLNVTAGATFSVQIMRDSSGNNSGGVVPQAATVTAWGTAPSTLLVISHLEPV</sequence>